<dbReference type="PROSITE" id="PS50112">
    <property type="entry name" value="PAS"/>
    <property type="match status" value="1"/>
</dbReference>
<comment type="subcellular location">
    <subcellularLocation>
        <location evidence="2">Cell membrane</location>
        <topology evidence="2">Multi-pass membrane protein</topology>
    </subcellularLocation>
</comment>
<dbReference type="SUPFAM" id="SSF55785">
    <property type="entry name" value="PYP-like sensor domain (PAS domain)"/>
    <property type="match status" value="1"/>
</dbReference>
<keyword evidence="7 19" id="KW-0808">Transferase</keyword>
<dbReference type="PANTHER" id="PTHR45453">
    <property type="entry name" value="PHOSPHATE REGULON SENSOR PROTEIN PHOR"/>
    <property type="match status" value="1"/>
</dbReference>
<evidence type="ECO:0000256" key="11">
    <source>
        <dbReference type="ARBA" id="ARBA00022840"/>
    </source>
</evidence>
<feature type="domain" description="PAS" evidence="17">
    <location>
        <begin position="262"/>
        <end position="317"/>
    </location>
</feature>
<keyword evidence="9" id="KW-0547">Nucleotide-binding</keyword>
<name>A0AAX3W557_MAMLE</name>
<dbReference type="GO" id="GO:0016036">
    <property type="term" value="P:cellular response to phosphate starvation"/>
    <property type="evidence" value="ECO:0007669"/>
    <property type="project" value="TreeGrafter"/>
</dbReference>
<evidence type="ECO:0000256" key="9">
    <source>
        <dbReference type="ARBA" id="ARBA00022741"/>
    </source>
</evidence>
<dbReference type="Proteomes" id="UP001223261">
    <property type="component" value="Chromosome"/>
</dbReference>
<keyword evidence="8 15" id="KW-0812">Transmembrane</keyword>
<evidence type="ECO:0000256" key="14">
    <source>
        <dbReference type="ARBA" id="ARBA00023136"/>
    </source>
</evidence>
<keyword evidence="10 19" id="KW-0418">Kinase</keyword>
<keyword evidence="11" id="KW-0067">ATP-binding</keyword>
<accession>A0AAX3W557</accession>
<dbReference type="InterPro" id="IPR035965">
    <property type="entry name" value="PAS-like_dom_sf"/>
</dbReference>
<dbReference type="CDD" id="cd00075">
    <property type="entry name" value="HATPase"/>
    <property type="match status" value="1"/>
</dbReference>
<feature type="transmembrane region" description="Helical" evidence="15">
    <location>
        <begin position="184"/>
        <end position="204"/>
    </location>
</feature>
<proteinExistence type="predicted"/>
<gene>
    <name evidence="19" type="primary">walK</name>
    <name evidence="19" type="ORF">PYH69_00180</name>
</gene>
<dbReference type="SMART" id="SM00387">
    <property type="entry name" value="HATPase_c"/>
    <property type="match status" value="1"/>
</dbReference>
<dbReference type="EC" id="2.7.13.3" evidence="3"/>
<evidence type="ECO:0000256" key="5">
    <source>
        <dbReference type="ARBA" id="ARBA00022475"/>
    </source>
</evidence>
<dbReference type="Gene3D" id="3.30.565.10">
    <property type="entry name" value="Histidine kinase-like ATPase, C-terminal domain"/>
    <property type="match status" value="1"/>
</dbReference>
<dbReference type="NCBIfam" id="NF033092">
    <property type="entry name" value="HK_WalK"/>
    <property type="match status" value="1"/>
</dbReference>
<keyword evidence="5" id="KW-1003">Cell membrane</keyword>
<dbReference type="Gene3D" id="1.10.8.500">
    <property type="entry name" value="HAMP domain in histidine kinase"/>
    <property type="match status" value="1"/>
</dbReference>
<dbReference type="InterPro" id="IPR036890">
    <property type="entry name" value="HATPase_C_sf"/>
</dbReference>
<dbReference type="NCBIfam" id="TIGR00229">
    <property type="entry name" value="sensory_box"/>
    <property type="match status" value="1"/>
</dbReference>
<evidence type="ECO:0000256" key="4">
    <source>
        <dbReference type="ARBA" id="ARBA00017772"/>
    </source>
</evidence>
<keyword evidence="14 15" id="KW-0472">Membrane</keyword>
<dbReference type="CDD" id="cd00130">
    <property type="entry name" value="PAS"/>
    <property type="match status" value="1"/>
</dbReference>
<dbReference type="PANTHER" id="PTHR45453:SF1">
    <property type="entry name" value="PHOSPHATE REGULON SENSOR PROTEIN PHOR"/>
    <property type="match status" value="1"/>
</dbReference>
<dbReference type="CDD" id="cd06225">
    <property type="entry name" value="HAMP"/>
    <property type="match status" value="1"/>
</dbReference>
<evidence type="ECO:0000313" key="20">
    <source>
        <dbReference type="Proteomes" id="UP001223261"/>
    </source>
</evidence>
<dbReference type="AlphaFoldDB" id="A0AAX3W557"/>
<dbReference type="PRINTS" id="PR00344">
    <property type="entry name" value="BCTRLSENSOR"/>
</dbReference>
<dbReference type="InterPro" id="IPR050351">
    <property type="entry name" value="BphY/WalK/GraS-like"/>
</dbReference>
<dbReference type="SUPFAM" id="SSF103190">
    <property type="entry name" value="Sensory domain-like"/>
    <property type="match status" value="1"/>
</dbReference>
<dbReference type="FunFam" id="1.10.287.130:FF:000001">
    <property type="entry name" value="Two-component sensor histidine kinase"/>
    <property type="match status" value="1"/>
</dbReference>
<dbReference type="SUPFAM" id="SSF55874">
    <property type="entry name" value="ATPase domain of HSP90 chaperone/DNA topoisomerase II/histidine kinase"/>
    <property type="match status" value="1"/>
</dbReference>
<dbReference type="SUPFAM" id="SSF47384">
    <property type="entry name" value="Homodimeric domain of signal transducing histidine kinase"/>
    <property type="match status" value="1"/>
</dbReference>
<dbReference type="Pfam" id="PF23846">
    <property type="entry name" value="Cache_WalK"/>
    <property type="match status" value="1"/>
</dbReference>
<dbReference type="GO" id="GO:0005886">
    <property type="term" value="C:plasma membrane"/>
    <property type="evidence" value="ECO:0007669"/>
    <property type="project" value="UniProtKB-SubCell"/>
</dbReference>
<dbReference type="GO" id="GO:0000155">
    <property type="term" value="F:phosphorelay sensor kinase activity"/>
    <property type="evidence" value="ECO:0007669"/>
    <property type="project" value="InterPro"/>
</dbReference>
<evidence type="ECO:0000256" key="3">
    <source>
        <dbReference type="ARBA" id="ARBA00012438"/>
    </source>
</evidence>
<comment type="catalytic activity">
    <reaction evidence="1">
        <text>ATP + protein L-histidine = ADP + protein N-phospho-L-histidine.</text>
        <dbReference type="EC" id="2.7.13.3"/>
    </reaction>
</comment>
<evidence type="ECO:0000256" key="6">
    <source>
        <dbReference type="ARBA" id="ARBA00022553"/>
    </source>
</evidence>
<dbReference type="PROSITE" id="PS50885">
    <property type="entry name" value="HAMP"/>
    <property type="match status" value="1"/>
</dbReference>
<keyword evidence="6" id="KW-0597">Phosphoprotein</keyword>
<evidence type="ECO:0000256" key="8">
    <source>
        <dbReference type="ARBA" id="ARBA00022692"/>
    </source>
</evidence>
<dbReference type="Pfam" id="PF02518">
    <property type="entry name" value="HATPase_c"/>
    <property type="match status" value="1"/>
</dbReference>
<evidence type="ECO:0000259" key="16">
    <source>
        <dbReference type="PROSITE" id="PS50109"/>
    </source>
</evidence>
<protein>
    <recommendedName>
        <fullName evidence="4">Sensor protein kinase WalK</fullName>
        <ecNumber evidence="3">2.7.13.3</ecNumber>
    </recommendedName>
</protein>
<feature type="transmembrane region" description="Helical" evidence="15">
    <location>
        <begin position="12"/>
        <end position="33"/>
    </location>
</feature>
<dbReference type="SUPFAM" id="SSF158472">
    <property type="entry name" value="HAMP domain-like"/>
    <property type="match status" value="1"/>
</dbReference>
<dbReference type="InterPro" id="IPR003660">
    <property type="entry name" value="HAMP_dom"/>
</dbReference>
<dbReference type="GO" id="GO:0004721">
    <property type="term" value="F:phosphoprotein phosphatase activity"/>
    <property type="evidence" value="ECO:0007669"/>
    <property type="project" value="TreeGrafter"/>
</dbReference>
<dbReference type="FunFam" id="1.10.8.500:FF:000001">
    <property type="entry name" value="Cell wall metabolism sensor histidine kinase"/>
    <property type="match status" value="1"/>
</dbReference>
<feature type="domain" description="Histidine kinase" evidence="16">
    <location>
        <begin position="383"/>
        <end position="603"/>
    </location>
</feature>
<evidence type="ECO:0000256" key="2">
    <source>
        <dbReference type="ARBA" id="ARBA00004651"/>
    </source>
</evidence>
<dbReference type="SMART" id="SM00388">
    <property type="entry name" value="HisKA"/>
    <property type="match status" value="1"/>
</dbReference>
<dbReference type="RefSeq" id="WP_282862319.1">
    <property type="nucleotide sequence ID" value="NZ_CP118848.1"/>
</dbReference>
<dbReference type="EMBL" id="CP118848">
    <property type="protein sequence ID" value="WHI60105.1"/>
    <property type="molecule type" value="Genomic_DNA"/>
</dbReference>
<dbReference type="Pfam" id="PF00672">
    <property type="entry name" value="HAMP"/>
    <property type="match status" value="1"/>
</dbReference>
<evidence type="ECO:0000256" key="15">
    <source>
        <dbReference type="SAM" id="Phobius"/>
    </source>
</evidence>
<dbReference type="Pfam" id="PF13426">
    <property type="entry name" value="PAS_9"/>
    <property type="match status" value="1"/>
</dbReference>
<organism evidence="19 20">
    <name type="scientific">Mammaliicoccus lentus</name>
    <name type="common">Staphylococcus lentus</name>
    <dbReference type="NCBI Taxonomy" id="42858"/>
    <lineage>
        <taxon>Bacteria</taxon>
        <taxon>Bacillati</taxon>
        <taxon>Bacillota</taxon>
        <taxon>Bacilli</taxon>
        <taxon>Bacillales</taxon>
        <taxon>Staphylococcaceae</taxon>
        <taxon>Mammaliicoccus</taxon>
    </lineage>
</organism>
<reference evidence="19" key="1">
    <citation type="journal article" date="2023" name="Antibiotics">
        <title>Prevalence and Molecular Characterization of Methicillin-Resistant Staphylococci (MRS) and Mammaliicocci (MRM) in Dromedary Camels from Algeria: First Detection of SCCmec-mecC Hybrid in Methicillin-Resistant Mammaliicoccus lentus.</title>
        <authorList>
            <person name="Belhout C."/>
            <person name="Boyen F."/>
            <person name="Vereecke N."/>
            <person name="Theuns S."/>
            <person name="Taibi N."/>
            <person name="Stegger M."/>
            <person name="de la Fe-Rodriguez P.Y."/>
            <person name="Bouayad L."/>
            <person name="Elgroud R."/>
            <person name="Butaye P."/>
        </authorList>
    </citation>
    <scope>NUCLEOTIDE SEQUENCE</scope>
    <source>
        <strain evidence="19">7048</strain>
    </source>
</reference>
<evidence type="ECO:0000256" key="10">
    <source>
        <dbReference type="ARBA" id="ARBA00022777"/>
    </source>
</evidence>
<evidence type="ECO:0000313" key="19">
    <source>
        <dbReference type="EMBL" id="WHI60105.1"/>
    </source>
</evidence>
<dbReference type="SMART" id="SM00091">
    <property type="entry name" value="PAS"/>
    <property type="match status" value="1"/>
</dbReference>
<dbReference type="InterPro" id="IPR029151">
    <property type="entry name" value="Sensor-like_sf"/>
</dbReference>
<keyword evidence="13" id="KW-0902">Two-component regulatory system</keyword>
<dbReference type="InterPro" id="IPR049814">
    <property type="entry name" value="Resp_reg_WalK"/>
</dbReference>
<evidence type="ECO:0000256" key="7">
    <source>
        <dbReference type="ARBA" id="ARBA00022679"/>
    </source>
</evidence>
<dbReference type="Gene3D" id="3.30.450.20">
    <property type="entry name" value="PAS domain"/>
    <property type="match status" value="2"/>
</dbReference>
<dbReference type="FunFam" id="3.30.565.10:FF:000006">
    <property type="entry name" value="Sensor histidine kinase WalK"/>
    <property type="match status" value="1"/>
</dbReference>
<keyword evidence="12 15" id="KW-1133">Transmembrane helix</keyword>
<dbReference type="InterPro" id="IPR000014">
    <property type="entry name" value="PAS"/>
</dbReference>
<evidence type="ECO:0000256" key="12">
    <source>
        <dbReference type="ARBA" id="ARBA00022989"/>
    </source>
</evidence>
<feature type="domain" description="HAMP" evidence="18">
    <location>
        <begin position="205"/>
        <end position="257"/>
    </location>
</feature>
<dbReference type="PROSITE" id="PS50109">
    <property type="entry name" value="HIS_KIN"/>
    <property type="match status" value="1"/>
</dbReference>
<dbReference type="InterPro" id="IPR004358">
    <property type="entry name" value="Sig_transdc_His_kin-like_C"/>
</dbReference>
<dbReference type="GO" id="GO:0005524">
    <property type="term" value="F:ATP binding"/>
    <property type="evidence" value="ECO:0007669"/>
    <property type="project" value="UniProtKB-KW"/>
</dbReference>
<dbReference type="InterPro" id="IPR003661">
    <property type="entry name" value="HisK_dim/P_dom"/>
</dbReference>
<dbReference type="InterPro" id="IPR005467">
    <property type="entry name" value="His_kinase_dom"/>
</dbReference>
<dbReference type="InterPro" id="IPR003594">
    <property type="entry name" value="HATPase_dom"/>
</dbReference>
<sequence>MNWLKKFQSLHIKLVVIYVLLIIIGMQIIGLYFTNSLEKEMTRNFKTNIEQHVKQINYNIKKAYNSEDPDRNFQKEIQGILDDYANRTEIDEIRFIDEDQIIVATSKATNQNTVNQKVNDSSVQKALSLGKANDKIVLKNDSADKNRVWIKNMPVHYDDKVVGDIYVESDIDSVYEQLNNINQIFIIGTAISLLITIVLGFFIARTITKPISDMRNQTLEMSKGNYTQRVKIYGNDEIGELALSFNNLSKRVQEAQANTESEKRRLDSVITHMSDGVLATDRRGRVRIINEMALKMLGLERGEVESKHILDVLNIDEDYSLDDLQENNDSFVIDINEEEGLIVRVNFSTIIQDTGFINGYIAVLHDVTEQHILENERREFVANVSHELRTPLTSMRSYIEALEEGAWRDPEVAPTFLNVTREETDRMIRLVNDLLQLSKMDNSGEQMNTELIDFNMFINKIINRHEMTQGKNVTFVRDIPVKGLFVEIDPDKMTQVFDNVITNAIKYSQESKKRVEFHVKQNTLYNRMTIQIKDNGIGIPVNKVDKIFDRFFRVDKARTRKMGGTGLGLAITKEIVESHNGRIWANSKAGQGTSIYITLPCEIMEDEFGDWDA</sequence>
<dbReference type="Pfam" id="PF00512">
    <property type="entry name" value="HisKA"/>
    <property type="match status" value="1"/>
</dbReference>
<dbReference type="Gene3D" id="1.10.287.130">
    <property type="match status" value="1"/>
</dbReference>
<evidence type="ECO:0000259" key="17">
    <source>
        <dbReference type="PROSITE" id="PS50112"/>
    </source>
</evidence>
<dbReference type="SMART" id="SM00304">
    <property type="entry name" value="HAMP"/>
    <property type="match status" value="1"/>
</dbReference>
<dbReference type="InterPro" id="IPR057640">
    <property type="entry name" value="Cache_WalK"/>
</dbReference>
<dbReference type="InterPro" id="IPR036097">
    <property type="entry name" value="HisK_dim/P_sf"/>
</dbReference>
<evidence type="ECO:0000259" key="18">
    <source>
        <dbReference type="PROSITE" id="PS50885"/>
    </source>
</evidence>
<dbReference type="CDD" id="cd00082">
    <property type="entry name" value="HisKA"/>
    <property type="match status" value="1"/>
</dbReference>
<evidence type="ECO:0000256" key="13">
    <source>
        <dbReference type="ARBA" id="ARBA00023012"/>
    </source>
</evidence>
<evidence type="ECO:0000256" key="1">
    <source>
        <dbReference type="ARBA" id="ARBA00000085"/>
    </source>
</evidence>